<dbReference type="InterPro" id="IPR011990">
    <property type="entry name" value="TPR-like_helical_dom_sf"/>
</dbReference>
<evidence type="ECO:0000256" key="2">
    <source>
        <dbReference type="ARBA" id="ARBA00022803"/>
    </source>
</evidence>
<keyword evidence="2" id="KW-0802">TPR repeat</keyword>
<dbReference type="Proteomes" id="UP000515162">
    <property type="component" value="Chromosome 2R"/>
</dbReference>
<dbReference type="GO" id="GO:0005737">
    <property type="term" value="C:cytoplasm"/>
    <property type="evidence" value="ECO:0007669"/>
    <property type="project" value="TreeGrafter"/>
</dbReference>
<sequence>MRPYKKDAFKAQEYIGFSAHALLCEDDNDQSLNSHEQHDLVFLTYRKAHTLLQAGKLCMRRMHYYCAKSAFQKAISCLKNCKMTNLEQQSRKKGMLIALFETLMICLNKMKRYRCVCHVMKDLRLLTINNPSALALCQHGRALSHLGKYYPSLLCYLKALKKSPGDKSIINKITRINKRINDIEETNQMLSQLSI</sequence>
<dbReference type="GO" id="GO:0016853">
    <property type="term" value="F:isomerase activity"/>
    <property type="evidence" value="ECO:0007669"/>
    <property type="project" value="UniProtKB-KW"/>
</dbReference>
<name>A0A6P8JEN6_DROMA</name>
<keyword evidence="3" id="KW-1185">Reference proteome</keyword>
<dbReference type="GO" id="GO:0051879">
    <property type="term" value="F:Hsp90 protein binding"/>
    <property type="evidence" value="ECO:0007669"/>
    <property type="project" value="TreeGrafter"/>
</dbReference>
<dbReference type="InterPro" id="IPR042282">
    <property type="entry name" value="FKBP6/shu"/>
</dbReference>
<dbReference type="AlphaFoldDB" id="A0A6P8JEN6"/>
<dbReference type="GO" id="GO:0034587">
    <property type="term" value="P:piRNA processing"/>
    <property type="evidence" value="ECO:0007669"/>
    <property type="project" value="TreeGrafter"/>
</dbReference>
<dbReference type="Gene3D" id="1.25.40.10">
    <property type="entry name" value="Tetratricopeptide repeat domain"/>
    <property type="match status" value="1"/>
</dbReference>
<dbReference type="RefSeq" id="XP_033154077.1">
    <property type="nucleotide sequence ID" value="XM_033298186.1"/>
</dbReference>
<evidence type="ECO:0000256" key="1">
    <source>
        <dbReference type="ARBA" id="ARBA00022737"/>
    </source>
</evidence>
<dbReference type="RefSeq" id="XP_033154078.1">
    <property type="nucleotide sequence ID" value="XM_033298187.1"/>
</dbReference>
<proteinExistence type="predicted"/>
<accession>A0A6P8JEN6</accession>
<dbReference type="GO" id="GO:0007283">
    <property type="term" value="P:spermatogenesis"/>
    <property type="evidence" value="ECO:0007669"/>
    <property type="project" value="TreeGrafter"/>
</dbReference>
<organism evidence="3 5">
    <name type="scientific">Drosophila mauritiana</name>
    <name type="common">Fruit fly</name>
    <dbReference type="NCBI Taxonomy" id="7226"/>
    <lineage>
        <taxon>Eukaryota</taxon>
        <taxon>Metazoa</taxon>
        <taxon>Ecdysozoa</taxon>
        <taxon>Arthropoda</taxon>
        <taxon>Hexapoda</taxon>
        <taxon>Insecta</taxon>
        <taxon>Pterygota</taxon>
        <taxon>Neoptera</taxon>
        <taxon>Endopterygota</taxon>
        <taxon>Diptera</taxon>
        <taxon>Brachycera</taxon>
        <taxon>Muscomorpha</taxon>
        <taxon>Ephydroidea</taxon>
        <taxon>Drosophilidae</taxon>
        <taxon>Drosophila</taxon>
        <taxon>Sophophora</taxon>
    </lineage>
</organism>
<dbReference type="SUPFAM" id="SSF48452">
    <property type="entry name" value="TPR-like"/>
    <property type="match status" value="1"/>
</dbReference>
<evidence type="ECO:0000313" key="4">
    <source>
        <dbReference type="RefSeq" id="XP_033154077.1"/>
    </source>
</evidence>
<dbReference type="GeneID" id="117137001"/>
<protein>
    <submittedName>
        <fullName evidence="4 5">Inactive peptidyl-prolyl cis-trans isomerase shutdown</fullName>
    </submittedName>
</protein>
<evidence type="ECO:0000313" key="3">
    <source>
        <dbReference type="Proteomes" id="UP000515162"/>
    </source>
</evidence>
<evidence type="ECO:0000313" key="5">
    <source>
        <dbReference type="RefSeq" id="XP_033154078.1"/>
    </source>
</evidence>
<dbReference type="PANTHER" id="PTHR46674">
    <property type="entry name" value="INACTIVE PEPTIDYL-PROLYL CIS-TRANS ISOMERASE FKBP6"/>
    <property type="match status" value="1"/>
</dbReference>
<gene>
    <name evidence="4 5" type="primary">LOC117137001</name>
</gene>
<keyword evidence="4 5" id="KW-0413">Isomerase</keyword>
<keyword evidence="1" id="KW-0677">Repeat</keyword>
<reference evidence="4 5" key="1">
    <citation type="submission" date="2025-04" db="UniProtKB">
        <authorList>
            <consortium name="RefSeq"/>
        </authorList>
    </citation>
    <scope>IDENTIFICATION</scope>
    <source>
        <strain evidence="4 5">Mau12</strain>
        <tissue evidence="4 5">Whole Body</tissue>
    </source>
</reference>
<dbReference type="PANTHER" id="PTHR46674:SF1">
    <property type="entry name" value="INACTIVE PEPTIDYL-PROLYL CIS-TRANS ISOMERASE FKBP6"/>
    <property type="match status" value="1"/>
</dbReference>